<sequence>MVFFTLATLIGLGVPSLPDGTQILITSQEGATSIARGEVQDFTLTLNTANNKTLPGGTAVKMLIVTPQPNQVKKGFEGLTTNDGKDILLDLGTGRGSFRKILSENYKIRLKFE</sequence>
<evidence type="ECO:0000313" key="2">
    <source>
        <dbReference type="Proteomes" id="UP000321306"/>
    </source>
</evidence>
<organism evidence="1 2">
    <name type="scientific">Deinococcus cellulosilyticus (strain DSM 18568 / NBRC 106333 / KACC 11606 / 5516J-15)</name>
    <dbReference type="NCBI Taxonomy" id="1223518"/>
    <lineage>
        <taxon>Bacteria</taxon>
        <taxon>Thermotogati</taxon>
        <taxon>Deinococcota</taxon>
        <taxon>Deinococci</taxon>
        <taxon>Deinococcales</taxon>
        <taxon>Deinococcaceae</taxon>
        <taxon>Deinococcus</taxon>
    </lineage>
</organism>
<evidence type="ECO:0000313" key="1">
    <source>
        <dbReference type="EMBL" id="GEM47757.1"/>
    </source>
</evidence>
<proteinExistence type="predicted"/>
<accession>A0A511N5L7</accession>
<comment type="caution">
    <text evidence="1">The sequence shown here is derived from an EMBL/GenBank/DDBJ whole genome shotgun (WGS) entry which is preliminary data.</text>
</comment>
<dbReference type="EMBL" id="BJXB01000015">
    <property type="protein sequence ID" value="GEM47757.1"/>
    <property type="molecule type" value="Genomic_DNA"/>
</dbReference>
<name>A0A511N5L7_DEIC1</name>
<dbReference type="AlphaFoldDB" id="A0A511N5L7"/>
<keyword evidence="2" id="KW-1185">Reference proteome</keyword>
<gene>
    <name evidence="1" type="ORF">DC3_33920</name>
</gene>
<reference evidence="1 2" key="1">
    <citation type="submission" date="2019-07" db="EMBL/GenBank/DDBJ databases">
        <title>Whole genome shotgun sequence of Deinococcus cellulosilyticus NBRC 106333.</title>
        <authorList>
            <person name="Hosoyama A."/>
            <person name="Uohara A."/>
            <person name="Ohji S."/>
            <person name="Ichikawa N."/>
        </authorList>
    </citation>
    <scope>NUCLEOTIDE SEQUENCE [LARGE SCALE GENOMIC DNA]</scope>
    <source>
        <strain evidence="1 2">NBRC 106333</strain>
    </source>
</reference>
<dbReference type="Proteomes" id="UP000321306">
    <property type="component" value="Unassembled WGS sequence"/>
</dbReference>
<protein>
    <submittedName>
        <fullName evidence="1">Uncharacterized protein</fullName>
    </submittedName>
</protein>